<evidence type="ECO:0000256" key="1">
    <source>
        <dbReference type="ARBA" id="ARBA00022962"/>
    </source>
</evidence>
<dbReference type="UniPathway" id="UPA01014"/>
<comment type="pathway">
    <text evidence="2">Amino-acid biosynthesis; ergothioneine biosynthesis.</text>
</comment>
<evidence type="ECO:0000256" key="2">
    <source>
        <dbReference type="HAMAP-Rule" id="MF_02036"/>
    </source>
</evidence>
<keyword evidence="5" id="KW-1185">Reference proteome</keyword>
<dbReference type="RefSeq" id="WP_092603986.1">
    <property type="nucleotide sequence ID" value="NZ_FNJR01000013.1"/>
</dbReference>
<dbReference type="InterPro" id="IPR026869">
    <property type="entry name" value="EgtC-like"/>
</dbReference>
<dbReference type="PROSITE" id="PS51278">
    <property type="entry name" value="GATASE_TYPE_2"/>
    <property type="match status" value="1"/>
</dbReference>
<proteinExistence type="inferred from homology"/>
<accession>A0A1H0WMF3</accession>
<sequence>MCRHVGYLGPPVALDELLLRPSHSLLEQSWAPADMRRGGTVNVDGFGVGWYRSDRPEPGRYRACGPMWADENFAALAPDISSGALVGAVRSATKSTPVVRTACAPFQSGHWLFSHNGSVPGWPESLSELVEKLDTTRLLALDAPVDSAAVWALLLRRLDDGQSPADAVRDTLVEVVRAVPDARMNLLLSDGDLLIATTWTHALSVCRTDNAVIVASEPFGVPAVARGAPPDTTGEPHWQAVPDGYLVVADRVETSLVPLPEIELRDSPPSESR</sequence>
<dbReference type="PANTHER" id="PTHR43187">
    <property type="entry name" value="GLUTAMINE AMIDOTRANSFERASE DUG3-RELATED"/>
    <property type="match status" value="1"/>
</dbReference>
<dbReference type="Pfam" id="PF13230">
    <property type="entry name" value="GATase_4"/>
    <property type="match status" value="1"/>
</dbReference>
<dbReference type="EC" id="3.5.1.118" evidence="2"/>
<dbReference type="HAMAP" id="MF_02036">
    <property type="entry name" value="EgtC"/>
    <property type="match status" value="1"/>
</dbReference>
<keyword evidence="4" id="KW-0808">Transferase</keyword>
<dbReference type="InterPro" id="IPR017932">
    <property type="entry name" value="GATase_2_dom"/>
</dbReference>
<comment type="function">
    <text evidence="2">Catalyzes the hydrolysis of the gamma-glutamyl amide bond of hercynyl-gamma-L-glutamyl-L-cysteine sulfoxide to produce hercynylcysteine sulfoxide, a step in the biosynthesis pathway of ergothioneine.</text>
</comment>
<dbReference type="NCBIfam" id="TIGR03442">
    <property type="entry name" value="ergothioneine biosynthesis protein EgtC"/>
    <property type="match status" value="1"/>
</dbReference>
<reference evidence="5" key="1">
    <citation type="submission" date="2016-10" db="EMBL/GenBank/DDBJ databases">
        <authorList>
            <person name="Varghese N."/>
            <person name="Submissions S."/>
        </authorList>
    </citation>
    <scope>NUCLEOTIDE SEQUENCE [LARGE SCALE GENOMIC DNA]</scope>
    <source>
        <strain evidence="5">DSM 46732</strain>
    </source>
</reference>
<dbReference type="InterPro" id="IPR017808">
    <property type="entry name" value="EgtC"/>
</dbReference>
<dbReference type="GO" id="GO:0016740">
    <property type="term" value="F:transferase activity"/>
    <property type="evidence" value="ECO:0007669"/>
    <property type="project" value="UniProtKB-KW"/>
</dbReference>
<keyword evidence="2" id="KW-0378">Hydrolase</keyword>
<dbReference type="CDD" id="cd01908">
    <property type="entry name" value="YafJ"/>
    <property type="match status" value="1"/>
</dbReference>
<dbReference type="Proteomes" id="UP000199497">
    <property type="component" value="Unassembled WGS sequence"/>
</dbReference>
<evidence type="ECO:0000313" key="4">
    <source>
        <dbReference type="EMBL" id="SDP91889.1"/>
    </source>
</evidence>
<dbReference type="InterPro" id="IPR032889">
    <property type="entry name" value="EgtC_Actinobacteria"/>
</dbReference>
<name>A0A1H0WMF3_9ACTN</name>
<organism evidence="4 5">
    <name type="scientific">Actinopolyspora xinjiangensis</name>
    <dbReference type="NCBI Taxonomy" id="405564"/>
    <lineage>
        <taxon>Bacteria</taxon>
        <taxon>Bacillati</taxon>
        <taxon>Actinomycetota</taxon>
        <taxon>Actinomycetes</taxon>
        <taxon>Actinopolysporales</taxon>
        <taxon>Actinopolysporaceae</taxon>
        <taxon>Actinopolyspora</taxon>
    </lineage>
</organism>
<dbReference type="InterPro" id="IPR029055">
    <property type="entry name" value="Ntn_hydrolases_N"/>
</dbReference>
<gene>
    <name evidence="2" type="primary">egtC</name>
    <name evidence="4" type="ORF">SAMN04487905_11346</name>
</gene>
<dbReference type="GO" id="GO:0052699">
    <property type="term" value="P:ergothioneine biosynthetic process"/>
    <property type="evidence" value="ECO:0007669"/>
    <property type="project" value="UniProtKB-UniRule"/>
</dbReference>
<dbReference type="OrthoDB" id="9804310at2"/>
<protein>
    <recommendedName>
        <fullName evidence="2">Gamma-glutamyl-hercynylcysteine sulfoxide hydrolase</fullName>
        <ecNumber evidence="2">3.5.1.118</ecNumber>
    </recommendedName>
    <alternativeName>
        <fullName evidence="2">Gamma-glutamyl hercynylcysteine S-oxide hydrolase</fullName>
    </alternativeName>
</protein>
<evidence type="ECO:0000313" key="5">
    <source>
        <dbReference type="Proteomes" id="UP000199497"/>
    </source>
</evidence>
<keyword evidence="1 2" id="KW-0315">Glutamine amidotransferase</keyword>
<comment type="catalytic activity">
    <reaction evidence="2">
        <text>gamma-L-glutamyl-hercynylcysteine S-oxide + H2O = S-(hercyn-2-yl)-L-cysteine S-oxide + L-glutamate</text>
        <dbReference type="Rhea" id="RHEA:42684"/>
        <dbReference type="ChEBI" id="CHEBI:15377"/>
        <dbReference type="ChEBI" id="CHEBI:29985"/>
        <dbReference type="ChEBI" id="CHEBI:82703"/>
        <dbReference type="ChEBI" id="CHEBI:82706"/>
        <dbReference type="EC" id="3.5.1.118"/>
    </reaction>
</comment>
<dbReference type="Gene3D" id="3.60.20.10">
    <property type="entry name" value="Glutamine Phosphoribosylpyrophosphate, subunit 1, domain 1"/>
    <property type="match status" value="1"/>
</dbReference>
<dbReference type="EMBL" id="FNJR01000013">
    <property type="protein sequence ID" value="SDP91889.1"/>
    <property type="molecule type" value="Genomic_DNA"/>
</dbReference>
<evidence type="ECO:0000259" key="3">
    <source>
        <dbReference type="PROSITE" id="PS51278"/>
    </source>
</evidence>
<dbReference type="SUPFAM" id="SSF56235">
    <property type="entry name" value="N-terminal nucleophile aminohydrolases (Ntn hydrolases)"/>
    <property type="match status" value="1"/>
</dbReference>
<dbReference type="GO" id="GO:0016811">
    <property type="term" value="F:hydrolase activity, acting on carbon-nitrogen (but not peptide) bonds, in linear amides"/>
    <property type="evidence" value="ECO:0007669"/>
    <property type="project" value="UniProtKB-UniRule"/>
</dbReference>
<dbReference type="InterPro" id="IPR052373">
    <property type="entry name" value="Gamma-glu_amide_hydrolase"/>
</dbReference>
<dbReference type="AlphaFoldDB" id="A0A1H0WMF3"/>
<dbReference type="STRING" id="405564.SAMN04487905_11346"/>
<feature type="domain" description="Glutamine amidotransferase type-2" evidence="3">
    <location>
        <begin position="2"/>
        <end position="252"/>
    </location>
</feature>
<dbReference type="PANTHER" id="PTHR43187:SF2">
    <property type="entry name" value="GAMMA-GLUTAMYL-HERCYNYLCYSTEINE SULFOXIDE HYDROLASE"/>
    <property type="match status" value="1"/>
</dbReference>